<keyword evidence="2" id="KW-1185">Reference proteome</keyword>
<name>A0A4U8T565_9HELI</name>
<gene>
    <name evidence="1" type="ORF">LS71_009235</name>
</gene>
<proteinExistence type="predicted"/>
<evidence type="ECO:0000313" key="2">
    <source>
        <dbReference type="Proteomes" id="UP000029733"/>
    </source>
</evidence>
<evidence type="ECO:0008006" key="3">
    <source>
        <dbReference type="Google" id="ProtNLM"/>
    </source>
</evidence>
<protein>
    <recommendedName>
        <fullName evidence="3">ABC-type transport auxiliary lipoprotein component domain-containing protein</fullName>
    </recommendedName>
</protein>
<dbReference type="Gene3D" id="3.40.50.10610">
    <property type="entry name" value="ABC-type transport auxiliary lipoprotein component"/>
    <property type="match status" value="1"/>
</dbReference>
<dbReference type="Proteomes" id="UP000029733">
    <property type="component" value="Unassembled WGS sequence"/>
</dbReference>
<reference evidence="1 2" key="1">
    <citation type="journal article" date="2014" name="Genome Announc.">
        <title>Draft genome sequences of eight enterohepatic helicobacter species isolated from both laboratory and wild rodents.</title>
        <authorList>
            <person name="Sheh A."/>
            <person name="Shen Z."/>
            <person name="Fox J.G."/>
        </authorList>
    </citation>
    <scope>NUCLEOTIDE SEQUENCE [LARGE SCALE GENOMIC DNA]</scope>
    <source>
        <strain evidence="1 2">MIT 09-6949</strain>
    </source>
</reference>
<dbReference type="SUPFAM" id="SSF159594">
    <property type="entry name" value="XCC0632-like"/>
    <property type="match status" value="1"/>
</dbReference>
<dbReference type="PROSITE" id="PS51257">
    <property type="entry name" value="PROKAR_LIPOPROTEIN"/>
    <property type="match status" value="1"/>
</dbReference>
<comment type="caution">
    <text evidence="1">The sequence shown here is derived from an EMBL/GenBank/DDBJ whole genome shotgun (WGS) entry which is preliminary data.</text>
</comment>
<dbReference type="OrthoDB" id="5324640at2"/>
<dbReference type="RefSeq" id="WP_034356540.1">
    <property type="nucleotide sequence ID" value="NZ_JRPR02000018.1"/>
</dbReference>
<evidence type="ECO:0000313" key="1">
    <source>
        <dbReference type="EMBL" id="TLD94655.1"/>
    </source>
</evidence>
<sequence>MRIIIFVLALFLSACVDVKIASQVPQMAYLILQDSINKPSKSCKAQNIKAHTKVGLLDISANTPFDSTNLYLFKNAQMSIIEDKKWIAQPADMLKSLMLSRLQSQCVQVALPPFGTQKLDKMLKISLLSLQIVSEFHKGEFDRTAGNEHISDASNAYSAHISIFYEIINTKTYNVLKSGTISIKKPIQSLQNEYITQGFMQAVQVAFDEIAGGI</sequence>
<accession>A0A4U8T565</accession>
<dbReference type="EMBL" id="JRPR02000018">
    <property type="protein sequence ID" value="TLD94655.1"/>
    <property type="molecule type" value="Genomic_DNA"/>
</dbReference>
<dbReference type="STRING" id="1677920.LS71_08455"/>
<organism evidence="1 2">
    <name type="scientific">Helicobacter jaachi</name>
    <dbReference type="NCBI Taxonomy" id="1677920"/>
    <lineage>
        <taxon>Bacteria</taxon>
        <taxon>Pseudomonadati</taxon>
        <taxon>Campylobacterota</taxon>
        <taxon>Epsilonproteobacteria</taxon>
        <taxon>Campylobacterales</taxon>
        <taxon>Helicobacteraceae</taxon>
        <taxon>Helicobacter</taxon>
    </lineage>
</organism>
<dbReference type="AlphaFoldDB" id="A0A4U8T565"/>